<evidence type="ECO:0000313" key="4">
    <source>
        <dbReference type="Proteomes" id="UP001220962"/>
    </source>
</evidence>
<protein>
    <recommendedName>
        <fullName evidence="6">Phospholipid phosphatase</fullName>
    </recommendedName>
</protein>
<accession>A0AAX3N7I1</accession>
<dbReference type="AlphaFoldDB" id="A0AAX3N7I1"/>
<organism evidence="2 4">
    <name type="scientific">Paenibacillus urinalis</name>
    <dbReference type="NCBI Taxonomy" id="521520"/>
    <lineage>
        <taxon>Bacteria</taxon>
        <taxon>Bacillati</taxon>
        <taxon>Bacillota</taxon>
        <taxon>Bacilli</taxon>
        <taxon>Bacillales</taxon>
        <taxon>Paenibacillaceae</taxon>
        <taxon>Paenibacillus</taxon>
    </lineage>
</organism>
<feature type="transmembrane region" description="Helical" evidence="1">
    <location>
        <begin position="69"/>
        <end position="89"/>
    </location>
</feature>
<keyword evidence="1" id="KW-1133">Transmembrane helix</keyword>
<keyword evidence="5" id="KW-1185">Reference proteome</keyword>
<dbReference type="Proteomes" id="UP001221519">
    <property type="component" value="Chromosome"/>
</dbReference>
<evidence type="ECO:0000313" key="2">
    <source>
        <dbReference type="EMBL" id="WDH84667.1"/>
    </source>
</evidence>
<feature type="transmembrane region" description="Helical" evidence="1">
    <location>
        <begin position="101"/>
        <end position="126"/>
    </location>
</feature>
<evidence type="ECO:0000313" key="3">
    <source>
        <dbReference type="EMBL" id="WDI04350.1"/>
    </source>
</evidence>
<evidence type="ECO:0000313" key="5">
    <source>
        <dbReference type="Proteomes" id="UP001221519"/>
    </source>
</evidence>
<dbReference type="RefSeq" id="WP_047909560.1">
    <property type="nucleotide sequence ID" value="NZ_CP118101.1"/>
</dbReference>
<keyword evidence="1" id="KW-0472">Membrane</keyword>
<name>A0AAX3N7I1_9BACL</name>
<feature type="transmembrane region" description="Helical" evidence="1">
    <location>
        <begin position="196"/>
        <end position="213"/>
    </location>
</feature>
<feature type="transmembrane region" description="Helical" evidence="1">
    <location>
        <begin position="6"/>
        <end position="24"/>
    </location>
</feature>
<reference evidence="2 5" key="1">
    <citation type="submission" date="2023-02" db="EMBL/GenBank/DDBJ databases">
        <title>Pathogen: clinical or host-associated sample.</title>
        <authorList>
            <person name="Hergert J."/>
            <person name="Casey R."/>
            <person name="Wagner J."/>
            <person name="Young E.L."/>
            <person name="Oakeson K.F."/>
        </authorList>
    </citation>
    <scope>NUCLEOTIDE SEQUENCE</scope>
    <source>
        <strain evidence="3 5">2022CK-00829</strain>
        <strain evidence="2">2022CK-00830</strain>
    </source>
</reference>
<dbReference type="EMBL" id="CP118108">
    <property type="protein sequence ID" value="WDI04350.1"/>
    <property type="molecule type" value="Genomic_DNA"/>
</dbReference>
<dbReference type="Proteomes" id="UP001220962">
    <property type="component" value="Chromosome"/>
</dbReference>
<feature type="transmembrane region" description="Helical" evidence="1">
    <location>
        <begin position="146"/>
        <end position="167"/>
    </location>
</feature>
<gene>
    <name evidence="2" type="ORF">PUW23_10825</name>
    <name evidence="3" type="ORF">PUW25_10510</name>
</gene>
<keyword evidence="1" id="KW-0812">Transmembrane</keyword>
<proteinExistence type="predicted"/>
<sequence length="221" mass="25046">MDFWIYSIISMIYIILFLWMAIDLSRTRRWFRYPLFLLLVTFSLAYDNGIIAAGEAIGEGDLLMTLSSLRFWLHAFVTPTLVLIGYYILQRSGVRWGRSMATQISAWLITAGLIIYQIIVSTLAEVQHLTLTEEYGVMRYSAEGQAGPPIMVIIVGMILLVIGILVLVKQKWAWLLVGTALLFIGQLIPIPIESSAATNIFELILILSIWLTLRHQDRNPA</sequence>
<feature type="transmembrane region" description="Helical" evidence="1">
    <location>
        <begin position="36"/>
        <end position="57"/>
    </location>
</feature>
<dbReference type="EMBL" id="CP118101">
    <property type="protein sequence ID" value="WDH84667.1"/>
    <property type="molecule type" value="Genomic_DNA"/>
</dbReference>
<evidence type="ECO:0000256" key="1">
    <source>
        <dbReference type="SAM" id="Phobius"/>
    </source>
</evidence>
<evidence type="ECO:0008006" key="6">
    <source>
        <dbReference type="Google" id="ProtNLM"/>
    </source>
</evidence>
<feature type="transmembrane region" description="Helical" evidence="1">
    <location>
        <begin position="172"/>
        <end position="190"/>
    </location>
</feature>